<protein>
    <submittedName>
        <fullName evidence="6">Predicted arabinose efflux permease, MFS family</fullName>
    </submittedName>
</protein>
<dbReference type="OrthoDB" id="6095882at2"/>
<dbReference type="Gene3D" id="1.20.1250.20">
    <property type="entry name" value="MFS general substrate transporter like domains"/>
    <property type="match status" value="1"/>
</dbReference>
<dbReference type="PROSITE" id="PS50850">
    <property type="entry name" value="MFS"/>
    <property type="match status" value="1"/>
</dbReference>
<dbReference type="SUPFAM" id="SSF103473">
    <property type="entry name" value="MFS general substrate transporter"/>
    <property type="match status" value="1"/>
</dbReference>
<feature type="transmembrane region" description="Helical" evidence="4">
    <location>
        <begin position="162"/>
        <end position="182"/>
    </location>
</feature>
<evidence type="ECO:0000256" key="4">
    <source>
        <dbReference type="SAM" id="Phobius"/>
    </source>
</evidence>
<accession>A0A1H7MQ55</accession>
<dbReference type="GO" id="GO:0022857">
    <property type="term" value="F:transmembrane transporter activity"/>
    <property type="evidence" value="ECO:0007669"/>
    <property type="project" value="InterPro"/>
</dbReference>
<evidence type="ECO:0000313" key="6">
    <source>
        <dbReference type="EMBL" id="SEL13324.1"/>
    </source>
</evidence>
<dbReference type="AlphaFoldDB" id="A0A1H7MQ55"/>
<feature type="transmembrane region" description="Helical" evidence="4">
    <location>
        <begin position="267"/>
        <end position="287"/>
    </location>
</feature>
<dbReference type="STRING" id="188906.SAMN04488526_2020"/>
<dbReference type="InterPro" id="IPR011701">
    <property type="entry name" value="MFS"/>
</dbReference>
<reference evidence="6 7" key="1">
    <citation type="submission" date="2016-10" db="EMBL/GenBank/DDBJ databases">
        <authorList>
            <person name="de Groot N.N."/>
        </authorList>
    </citation>
    <scope>NUCLEOTIDE SEQUENCE [LARGE SCALE GENOMIC DNA]</scope>
    <source>
        <strain evidence="6 7">DSM 14858</strain>
    </source>
</reference>
<feature type="transmembrane region" description="Helical" evidence="4">
    <location>
        <begin position="236"/>
        <end position="255"/>
    </location>
</feature>
<keyword evidence="1 4" id="KW-0812">Transmembrane</keyword>
<keyword evidence="3 4" id="KW-0472">Membrane</keyword>
<feature type="transmembrane region" description="Helical" evidence="4">
    <location>
        <begin position="106"/>
        <end position="124"/>
    </location>
</feature>
<name>A0A1H7MQ55_9RHOB</name>
<keyword evidence="7" id="KW-1185">Reference proteome</keyword>
<dbReference type="EMBL" id="FNZQ01000003">
    <property type="protein sequence ID" value="SEL13324.1"/>
    <property type="molecule type" value="Genomic_DNA"/>
</dbReference>
<gene>
    <name evidence="6" type="ORF">SAMN04488526_2020</name>
</gene>
<proteinExistence type="predicted"/>
<dbReference type="Pfam" id="PF07690">
    <property type="entry name" value="MFS_1"/>
    <property type="match status" value="1"/>
</dbReference>
<dbReference type="RefSeq" id="WP_092762374.1">
    <property type="nucleotide sequence ID" value="NZ_FNZQ01000003.1"/>
</dbReference>
<evidence type="ECO:0000313" key="7">
    <source>
        <dbReference type="Proteomes" id="UP000199283"/>
    </source>
</evidence>
<feature type="transmembrane region" description="Helical" evidence="4">
    <location>
        <begin position="131"/>
        <end position="156"/>
    </location>
</feature>
<sequence length="383" mass="38427">MERTRWGLVVLIFVGGLLAAAQFGKIALLLPVVAGAFDRPVTSVAFLVSVVGLMGLLLGSMAGGVAAGFGIGRTFLAGLVLGGSVSLAQALMPSLGVFVITRVVEGLAHLALVVSGPPLMAAAASDRDRPLVMGLWAVFFGTSLAISAQIFPGILASGGLPLLFALHGAALLVLAAVLWRWVPRVPMVRVSLNPVAVHRAIYGSIRSMAPGLGFVCYTFLFIAAIAFLPGALNRPALATILPVVTLTSTLAGGALCSRFAPHHVAAVGYAGTALGSVGVALGLPGAVEGCFLAMGLIPGASFAAIPAWNAAPGDRARATGAIAQLGNLGTVTGTPVFALTFAAGGMAALSLLMVTISVLGLALALWSGRRASGSVAAEVVNVP</sequence>
<evidence type="ECO:0000256" key="3">
    <source>
        <dbReference type="ARBA" id="ARBA00023136"/>
    </source>
</evidence>
<keyword evidence="2 4" id="KW-1133">Transmembrane helix</keyword>
<feature type="transmembrane region" description="Helical" evidence="4">
    <location>
        <begin position="76"/>
        <end position="100"/>
    </location>
</feature>
<evidence type="ECO:0000256" key="1">
    <source>
        <dbReference type="ARBA" id="ARBA00022692"/>
    </source>
</evidence>
<feature type="transmembrane region" description="Helical" evidence="4">
    <location>
        <begin position="209"/>
        <end position="230"/>
    </location>
</feature>
<evidence type="ECO:0000256" key="2">
    <source>
        <dbReference type="ARBA" id="ARBA00022989"/>
    </source>
</evidence>
<dbReference type="Proteomes" id="UP000199283">
    <property type="component" value="Unassembled WGS sequence"/>
</dbReference>
<dbReference type="InterPro" id="IPR036259">
    <property type="entry name" value="MFS_trans_sf"/>
</dbReference>
<organism evidence="6 7">
    <name type="scientific">Jannaschia helgolandensis</name>
    <dbReference type="NCBI Taxonomy" id="188906"/>
    <lineage>
        <taxon>Bacteria</taxon>
        <taxon>Pseudomonadati</taxon>
        <taxon>Pseudomonadota</taxon>
        <taxon>Alphaproteobacteria</taxon>
        <taxon>Rhodobacterales</taxon>
        <taxon>Roseobacteraceae</taxon>
        <taxon>Jannaschia</taxon>
    </lineage>
</organism>
<feature type="transmembrane region" description="Helical" evidence="4">
    <location>
        <begin position="336"/>
        <end position="366"/>
    </location>
</feature>
<evidence type="ECO:0000259" key="5">
    <source>
        <dbReference type="PROSITE" id="PS50850"/>
    </source>
</evidence>
<dbReference type="InterPro" id="IPR020846">
    <property type="entry name" value="MFS_dom"/>
</dbReference>
<feature type="domain" description="Major facilitator superfamily (MFS) profile" evidence="5">
    <location>
        <begin position="8"/>
        <end position="372"/>
    </location>
</feature>
<feature type="transmembrane region" description="Helical" evidence="4">
    <location>
        <begin position="46"/>
        <end position="69"/>
    </location>
</feature>